<feature type="chain" id="PRO_5046653845" evidence="7">
    <location>
        <begin position="48"/>
        <end position="652"/>
    </location>
</feature>
<feature type="region of interest" description="Disordered" evidence="5">
    <location>
        <begin position="495"/>
        <end position="551"/>
    </location>
</feature>
<dbReference type="SMART" id="SM00409">
    <property type="entry name" value="IG"/>
    <property type="match status" value="2"/>
</dbReference>
<dbReference type="InterPro" id="IPR007110">
    <property type="entry name" value="Ig-like_dom"/>
</dbReference>
<feature type="compositionally biased region" description="Polar residues" evidence="5">
    <location>
        <begin position="498"/>
        <end position="508"/>
    </location>
</feature>
<keyword evidence="6" id="KW-1133">Transmembrane helix</keyword>
<dbReference type="Pfam" id="PF07686">
    <property type="entry name" value="V-set"/>
    <property type="match status" value="1"/>
</dbReference>
<dbReference type="PANTHER" id="PTHR12080:SF114">
    <property type="entry name" value="T-LYMPHOCYTE SURFACE ANTIGEN LY-9"/>
    <property type="match status" value="1"/>
</dbReference>
<keyword evidence="4" id="KW-0325">Glycoprotein</keyword>
<proteinExistence type="predicted"/>
<evidence type="ECO:0000313" key="10">
    <source>
        <dbReference type="RefSeq" id="XP_072615744.1"/>
    </source>
</evidence>
<evidence type="ECO:0000256" key="2">
    <source>
        <dbReference type="ARBA" id="ARBA00022729"/>
    </source>
</evidence>
<dbReference type="InterPro" id="IPR015631">
    <property type="entry name" value="CD2/SLAM_rcpt"/>
</dbReference>
<evidence type="ECO:0000259" key="8">
    <source>
        <dbReference type="PROSITE" id="PS50835"/>
    </source>
</evidence>
<feature type="domain" description="Ig-like" evidence="8">
    <location>
        <begin position="374"/>
        <end position="453"/>
    </location>
</feature>
<dbReference type="InterPro" id="IPR036179">
    <property type="entry name" value="Ig-like_dom_sf"/>
</dbReference>
<organism evidence="9 10">
    <name type="scientific">Vulpes vulpes</name>
    <name type="common">Red fox</name>
    <dbReference type="NCBI Taxonomy" id="9627"/>
    <lineage>
        <taxon>Eukaryota</taxon>
        <taxon>Metazoa</taxon>
        <taxon>Chordata</taxon>
        <taxon>Craniata</taxon>
        <taxon>Vertebrata</taxon>
        <taxon>Euteleostomi</taxon>
        <taxon>Mammalia</taxon>
        <taxon>Eutheria</taxon>
        <taxon>Laurasiatheria</taxon>
        <taxon>Carnivora</taxon>
        <taxon>Caniformia</taxon>
        <taxon>Canidae</taxon>
        <taxon>Vulpes</taxon>
    </lineage>
</organism>
<dbReference type="Gene3D" id="2.60.40.10">
    <property type="entry name" value="Immunoglobulins"/>
    <property type="match status" value="4"/>
</dbReference>
<keyword evidence="9" id="KW-1185">Reference proteome</keyword>
<dbReference type="GeneID" id="112910098"/>
<evidence type="ECO:0000256" key="6">
    <source>
        <dbReference type="SAM" id="Phobius"/>
    </source>
</evidence>
<feature type="region of interest" description="Disordered" evidence="5">
    <location>
        <begin position="1"/>
        <end position="21"/>
    </location>
</feature>
<dbReference type="InterPro" id="IPR013106">
    <property type="entry name" value="Ig_V-set"/>
</dbReference>
<dbReference type="InterPro" id="IPR003599">
    <property type="entry name" value="Ig_sub"/>
</dbReference>
<keyword evidence="2 7" id="KW-0732">Signal</keyword>
<dbReference type="CDD" id="cd16842">
    <property type="entry name" value="Ig_SLAM-like_N"/>
    <property type="match status" value="1"/>
</dbReference>
<evidence type="ECO:0000256" key="7">
    <source>
        <dbReference type="SAM" id="SignalP"/>
    </source>
</evidence>
<feature type="region of interest" description="Disordered" evidence="5">
    <location>
        <begin position="606"/>
        <end position="652"/>
    </location>
</feature>
<reference evidence="10" key="1">
    <citation type="submission" date="2025-08" db="UniProtKB">
        <authorList>
            <consortium name="RefSeq"/>
        </authorList>
    </citation>
    <scope>IDENTIFICATION</scope>
    <source>
        <tissue evidence="10">Cell line</tissue>
    </source>
</reference>
<feature type="compositionally biased region" description="Polar residues" evidence="5">
    <location>
        <begin position="606"/>
        <end position="625"/>
    </location>
</feature>
<dbReference type="PROSITE" id="PS50835">
    <property type="entry name" value="IG_LIKE"/>
    <property type="match status" value="2"/>
</dbReference>
<dbReference type="RefSeq" id="XP_072615744.1">
    <property type="nucleotide sequence ID" value="XM_072759643.1"/>
</dbReference>
<dbReference type="SUPFAM" id="SSF48726">
    <property type="entry name" value="Immunoglobulin"/>
    <property type="match status" value="4"/>
</dbReference>
<evidence type="ECO:0000256" key="5">
    <source>
        <dbReference type="SAM" id="MobiDB-lite"/>
    </source>
</evidence>
<evidence type="ECO:0000256" key="3">
    <source>
        <dbReference type="ARBA" id="ARBA00023136"/>
    </source>
</evidence>
<feature type="transmembrane region" description="Helical" evidence="6">
    <location>
        <begin position="466"/>
        <end position="488"/>
    </location>
</feature>
<name>A0ABM5ALS0_VULVU</name>
<accession>A0ABM5ALS0</accession>
<keyword evidence="3 6" id="KW-0472">Membrane</keyword>
<evidence type="ECO:0000256" key="1">
    <source>
        <dbReference type="ARBA" id="ARBA00004370"/>
    </source>
</evidence>
<feature type="domain" description="Ig-like" evidence="8">
    <location>
        <begin position="172"/>
        <end position="254"/>
    </location>
</feature>
<gene>
    <name evidence="10" type="primary">LY9</name>
</gene>
<dbReference type="InterPro" id="IPR013783">
    <property type="entry name" value="Ig-like_fold"/>
</dbReference>
<keyword evidence="6" id="KW-0812">Transmembrane</keyword>
<protein>
    <submittedName>
        <fullName evidence="10">T-lymphocyte surface antigen Ly-9 isoform X1</fullName>
    </submittedName>
</protein>
<comment type="subcellular location">
    <subcellularLocation>
        <location evidence="1">Membrane</location>
    </subcellularLocation>
</comment>
<feature type="signal peptide" evidence="7">
    <location>
        <begin position="1"/>
        <end position="47"/>
    </location>
</feature>
<dbReference type="PANTHER" id="PTHR12080">
    <property type="entry name" value="SIGNALING LYMPHOCYTIC ACTIVATION MOLECULE"/>
    <property type="match status" value="1"/>
</dbReference>
<dbReference type="Proteomes" id="UP001652641">
    <property type="component" value="Chromosome 5"/>
</dbReference>
<feature type="compositionally biased region" description="Low complexity" evidence="5">
    <location>
        <begin position="528"/>
        <end position="537"/>
    </location>
</feature>
<sequence length="652" mass="72453">MAGPKRHPGDGALRPFSSKPRKSQPHAFSSFLWNFLLFLFLGPGASGKDSAQMEVPGILEGSVTFFLNISIDKELEHVTWSRPQKALAFASAQKYIIIMDKSYQDRLNISFNSYSLSLNNLTLEDAGPYKAQINYKNAKVTTDKEFFLNLYEGRDLSNLLIAVVPTEQVQEPQVIIKSVNKSDSGSCNVTLICFVEKARTNLLYSWTGRDANASESHEGSTLTIQWTLCHPDLPYTCTARNPVSQNTSSPVRVQQFCTAPRASRGEPMGETVVGVLGESVTLPLTFSASHHIENVVWMLNTSIISKEQKEMATADPPIKFKDPNKNSSQDFSLKIDQVKMENAGHYSAYVCSEASRVIKTKHITLLVYGRLKKPKITWSLELAENDICRVSLTCSVEDSGHNVTYRWTPLPKGTIESQRGPHLNVFWTNGENHPNFTCIASNPVSSSSQQFLSGNICPGPKRSMKFYIVIFTVMAVIVLCLVTIWCIWKRKRPCLSGSAPTSCPSQAETPVEEPGYQELDTLPQPAKQQTKSTSDSSETSEEDQERTDTLKAGRLQKYVLVNQEDTEFDSASEGQAEYDLVTPECIVPAPVAQNSTVYTQVFLNSRGKTSVPQQKENSATIYSSIQTPQKVVPPPQQNDPESPEIPTYENFT</sequence>
<evidence type="ECO:0000256" key="4">
    <source>
        <dbReference type="ARBA" id="ARBA00023180"/>
    </source>
</evidence>
<evidence type="ECO:0000313" key="9">
    <source>
        <dbReference type="Proteomes" id="UP001652641"/>
    </source>
</evidence>